<comment type="caution">
    <text evidence="2">The sequence shown here is derived from an EMBL/GenBank/DDBJ whole genome shotgun (WGS) entry which is preliminary data.</text>
</comment>
<dbReference type="RefSeq" id="WP_307532243.1">
    <property type="nucleotide sequence ID" value="NZ_JAUSZI010000003.1"/>
</dbReference>
<dbReference type="Proteomes" id="UP001230328">
    <property type="component" value="Unassembled WGS sequence"/>
</dbReference>
<sequence>MNHLRKRLAVLALPVVAAMSLGVPATAAPSTDTRVVVAEAGETGSASGARSAVTPQALVSYISNENNIGIGVSRIDRGQNYDAILQPHRRTDGPPLNWDRAQSFYIGAGYCADAWFFQGSWKPSPTAQDVRGPVVVRTQQSISGEAVARWAVRDVKRC</sequence>
<keyword evidence="1" id="KW-0732">Signal</keyword>
<evidence type="ECO:0000256" key="1">
    <source>
        <dbReference type="SAM" id="SignalP"/>
    </source>
</evidence>
<protein>
    <recommendedName>
        <fullName evidence="4">Secreted protein</fullName>
    </recommendedName>
</protein>
<gene>
    <name evidence="2" type="ORF">QF035_011189</name>
</gene>
<reference evidence="2 3" key="1">
    <citation type="submission" date="2023-07" db="EMBL/GenBank/DDBJ databases">
        <title>Comparative genomics of wheat-associated soil bacteria to identify genetic determinants of phenazine resistance.</title>
        <authorList>
            <person name="Mouncey N."/>
        </authorList>
    </citation>
    <scope>NUCLEOTIDE SEQUENCE [LARGE SCALE GENOMIC DNA]</scope>
    <source>
        <strain evidence="2 3">V2I4</strain>
    </source>
</reference>
<evidence type="ECO:0000313" key="3">
    <source>
        <dbReference type="Proteomes" id="UP001230328"/>
    </source>
</evidence>
<proteinExistence type="predicted"/>
<evidence type="ECO:0008006" key="4">
    <source>
        <dbReference type="Google" id="ProtNLM"/>
    </source>
</evidence>
<evidence type="ECO:0000313" key="2">
    <source>
        <dbReference type="EMBL" id="MDQ1033520.1"/>
    </source>
</evidence>
<feature type="signal peptide" evidence="1">
    <location>
        <begin position="1"/>
        <end position="27"/>
    </location>
</feature>
<dbReference type="EMBL" id="JAUSZI010000003">
    <property type="protein sequence ID" value="MDQ1033520.1"/>
    <property type="molecule type" value="Genomic_DNA"/>
</dbReference>
<feature type="chain" id="PRO_5045842461" description="Secreted protein" evidence="1">
    <location>
        <begin position="28"/>
        <end position="158"/>
    </location>
</feature>
<accession>A0ABU0TCH8</accession>
<organism evidence="2 3">
    <name type="scientific">Streptomyces umbrinus</name>
    <dbReference type="NCBI Taxonomy" id="67370"/>
    <lineage>
        <taxon>Bacteria</taxon>
        <taxon>Bacillati</taxon>
        <taxon>Actinomycetota</taxon>
        <taxon>Actinomycetes</taxon>
        <taxon>Kitasatosporales</taxon>
        <taxon>Streptomycetaceae</taxon>
        <taxon>Streptomyces</taxon>
        <taxon>Streptomyces phaeochromogenes group</taxon>
    </lineage>
</organism>
<name>A0ABU0TCH8_9ACTN</name>
<keyword evidence="3" id="KW-1185">Reference proteome</keyword>